<reference evidence="3" key="1">
    <citation type="submission" date="2016-10" db="EMBL/GenBank/DDBJ databases">
        <authorList>
            <person name="Geijer C."/>
            <person name="Jareborg N."/>
            <person name="Dainat J."/>
        </authorList>
    </citation>
    <scope>NUCLEOTIDE SEQUENCE [LARGE SCALE GENOMIC DNA]</scope>
    <source>
        <strain evidence="3">PYCC 4715</strain>
    </source>
</reference>
<organism evidence="2 3">
    <name type="scientific">Sungouiella intermedia</name>
    <dbReference type="NCBI Taxonomy" id="45354"/>
    <lineage>
        <taxon>Eukaryota</taxon>
        <taxon>Fungi</taxon>
        <taxon>Dikarya</taxon>
        <taxon>Ascomycota</taxon>
        <taxon>Saccharomycotina</taxon>
        <taxon>Pichiomycetes</taxon>
        <taxon>Metschnikowiaceae</taxon>
        <taxon>Sungouiella</taxon>
    </lineage>
</organism>
<proteinExistence type="predicted"/>
<dbReference type="Proteomes" id="UP000182259">
    <property type="component" value="Chromosome VII"/>
</dbReference>
<name>A0A1L0C587_9ASCO</name>
<feature type="compositionally biased region" description="Polar residues" evidence="1">
    <location>
        <begin position="34"/>
        <end position="43"/>
    </location>
</feature>
<evidence type="ECO:0000313" key="3">
    <source>
        <dbReference type="Proteomes" id="UP000182259"/>
    </source>
</evidence>
<dbReference type="EMBL" id="LT635770">
    <property type="protein sequence ID" value="SGZ58691.1"/>
    <property type="molecule type" value="Genomic_DNA"/>
</dbReference>
<dbReference type="AlphaFoldDB" id="A0A1L0C587"/>
<feature type="region of interest" description="Disordered" evidence="1">
    <location>
        <begin position="173"/>
        <end position="199"/>
    </location>
</feature>
<sequence>MSQEQEGSSSLHFLSTQIQSRYDDNIECDRKTSLLQRFKNPTPTFEPPPQKITKKVKRSSKSSKPSKKSAASSKRATSLSAFVRETIGNRSKGNTQSILDFFSGDKDKAEDFLGRIEAATSKPHPLSKSGSSPLFSESEWRSFLDSVKLKFPSLSRTNHKTLKMLTRRIHEMRQNETVSNSQSTQDLDMWSQASRQPSDQLSAEDMKWLYDLDEEQVANDVSEIYEDEDDQGKAFFVTLSQVLDGDKEYEDEDEVYDEKYDHDHIYPEQLALVPDSESEPEELDPEEYTRLELTQSQHGDNSGRVVQVLSLPQISPTTKPDHTQIGTQIPSHQVPESLDILTSISFPPTCKKEMKATSKETEIFSSPPKLAEFKTPQNWANNLAITSSPATINESPRNQKLQIDSQFLSPVKYSPEEFLTAPTGLEVEINSSPKSPSPGERYVDVGTPTRSNEIVDVSIEYQHSGSGISPVVPESLKNSKYAEVSDQEVDHHTPEVSPGSPERLSTPTPVKAHGPTSLLSPTQDSDFSLISPIKRKSYITSSMQVYGKVEFQTQTSRLRLTTVPDVSLDDVIPDSEDEEGEVSIIEISRQVPDLDRQTSILQVPSSP</sequence>
<protein>
    <submittedName>
        <fullName evidence="2">CIC11C00000000398</fullName>
    </submittedName>
</protein>
<evidence type="ECO:0000313" key="2">
    <source>
        <dbReference type="EMBL" id="SGZ58691.1"/>
    </source>
</evidence>
<evidence type="ECO:0000256" key="1">
    <source>
        <dbReference type="SAM" id="MobiDB-lite"/>
    </source>
</evidence>
<feature type="compositionally biased region" description="Low complexity" evidence="1">
    <location>
        <begin position="68"/>
        <end position="79"/>
    </location>
</feature>
<feature type="region of interest" description="Disordered" evidence="1">
    <location>
        <begin position="482"/>
        <end position="523"/>
    </location>
</feature>
<feature type="compositionally biased region" description="Basic residues" evidence="1">
    <location>
        <begin position="52"/>
        <end position="67"/>
    </location>
</feature>
<feature type="region of interest" description="Disordered" evidence="1">
    <location>
        <begin position="427"/>
        <end position="449"/>
    </location>
</feature>
<feature type="region of interest" description="Disordered" evidence="1">
    <location>
        <begin position="34"/>
        <end position="79"/>
    </location>
</feature>
<gene>
    <name evidence="2" type="ORF">SAMEA4029009_CIC11G00000000398</name>
</gene>
<accession>A0A1L0C587</accession>
<feature type="compositionally biased region" description="Polar residues" evidence="1">
    <location>
        <begin position="175"/>
        <end position="199"/>
    </location>
</feature>